<dbReference type="RefSeq" id="WP_116570874.1">
    <property type="nucleotide sequence ID" value="NZ_QDGZ01000001.1"/>
</dbReference>
<dbReference type="Proteomes" id="UP000246018">
    <property type="component" value="Unassembled WGS sequence"/>
</dbReference>
<dbReference type="AlphaFoldDB" id="A0A2T8FGB0"/>
<comment type="caution">
    <text evidence="1">The sequence shown here is derived from an EMBL/GenBank/DDBJ whole genome shotgun (WGS) entry which is preliminary data.</text>
</comment>
<evidence type="ECO:0008006" key="3">
    <source>
        <dbReference type="Google" id="ProtNLM"/>
    </source>
</evidence>
<protein>
    <recommendedName>
        <fullName evidence="3">RNA polymerase sigma factor 70 region 4 type 2 domain-containing protein</fullName>
    </recommendedName>
</protein>
<reference evidence="1 2" key="1">
    <citation type="submission" date="2018-04" db="EMBL/GenBank/DDBJ databases">
        <title>Genome of Nocardioides gansuensis WSJ-1.</title>
        <authorList>
            <person name="Wu S."/>
            <person name="Wang G."/>
        </authorList>
    </citation>
    <scope>NUCLEOTIDE SEQUENCE [LARGE SCALE GENOMIC DNA]</scope>
    <source>
        <strain evidence="1 2">WSJ-1</strain>
    </source>
</reference>
<keyword evidence="2" id="KW-1185">Reference proteome</keyword>
<gene>
    <name evidence="1" type="ORF">DDE18_03875</name>
</gene>
<organism evidence="1 2">
    <name type="scientific">Nocardioides gansuensis</name>
    <dbReference type="NCBI Taxonomy" id="2138300"/>
    <lineage>
        <taxon>Bacteria</taxon>
        <taxon>Bacillati</taxon>
        <taxon>Actinomycetota</taxon>
        <taxon>Actinomycetes</taxon>
        <taxon>Propionibacteriales</taxon>
        <taxon>Nocardioidaceae</taxon>
        <taxon>Nocardioides</taxon>
    </lineage>
</organism>
<dbReference type="OrthoDB" id="3765654at2"/>
<accession>A0A2T8FGB0</accession>
<evidence type="ECO:0000313" key="2">
    <source>
        <dbReference type="Proteomes" id="UP000246018"/>
    </source>
</evidence>
<sequence>MRSPDEFDAFYVSTRDQLLLETFALTGDLPASRTAVRDAFAVAWHHWRAVSRLEDPVGWLRPLAHGRAQRRHTARPWHRERTLDPELRSILDALARLSGPERRTLVLTALTPLPLAEIARVVNLPRAEAERCLQTATARFAIDRDVDSTQVRTMIDRLRVVVAGSRWPRSSIVRRAGTARRRTHTLVGVGVAVAALVGSGTIVAAGGAEPISLREERVAPGARMLPPPADPAAEATISPEELLAQDQVTRYARRLDWSERNTWDNLRGDGVVLPCQQTQFADPRGVGSLVRTFSGTEQVTRRKEVKRGRRTVVKRVRRDVVVGRAVELVELSSDERTAAAAFRTARSWYAGCAAPRTQLLETHEVRGVGDDAALFTLRSWTREPATISVAVARSGRLTVTTMAQVATGSVPTEQAAAALAAAVNGLCANPGSGTCAAPPRARNVPPLPVGPPRGMLVAADLPPVTRAVGPWVGTDAEPASTNVAATACDRTSFGGRGIRRNLTRTFLFPEVKDAGSFGLTQTVGRLSEKDARAFVDAVRRKVRACAEANLGTSVTGLEQVEGRDRELSVWRLDIEISDDRAVPFLMAIMRNGTAVSQVGLTPTARMSMSSADFRAVARRALERLADLPGR</sequence>
<evidence type="ECO:0000313" key="1">
    <source>
        <dbReference type="EMBL" id="PVG84746.1"/>
    </source>
</evidence>
<name>A0A2T8FGB0_9ACTN</name>
<dbReference type="EMBL" id="QDGZ01000001">
    <property type="protein sequence ID" value="PVG84746.1"/>
    <property type="molecule type" value="Genomic_DNA"/>
</dbReference>
<proteinExistence type="predicted"/>